<keyword evidence="3" id="KW-1185">Reference proteome</keyword>
<dbReference type="Proteomes" id="UP001241472">
    <property type="component" value="Unassembled WGS sequence"/>
</dbReference>
<evidence type="ECO:0000313" key="3">
    <source>
        <dbReference type="Proteomes" id="UP001241472"/>
    </source>
</evidence>
<dbReference type="InterPro" id="IPR039840">
    <property type="entry name" value="NAA80"/>
</dbReference>
<name>A0ABT9Q073_9HYPH</name>
<dbReference type="PROSITE" id="PS51186">
    <property type="entry name" value="GNAT"/>
    <property type="match status" value="1"/>
</dbReference>
<gene>
    <name evidence="2" type="ORF">J2T09_004910</name>
</gene>
<dbReference type="InterPro" id="IPR000182">
    <property type="entry name" value="GNAT_dom"/>
</dbReference>
<dbReference type="EMBL" id="JAUSRF010000022">
    <property type="protein sequence ID" value="MDP9840130.1"/>
    <property type="molecule type" value="Genomic_DNA"/>
</dbReference>
<reference evidence="2 3" key="1">
    <citation type="submission" date="2023-07" db="EMBL/GenBank/DDBJ databases">
        <title>Sorghum-associated microbial communities from plants grown in Nebraska, USA.</title>
        <authorList>
            <person name="Schachtman D."/>
        </authorList>
    </citation>
    <scope>NUCLEOTIDE SEQUENCE [LARGE SCALE GENOMIC DNA]</scope>
    <source>
        <strain evidence="2 3">DS1307</strain>
    </source>
</reference>
<dbReference type="Pfam" id="PF00583">
    <property type="entry name" value="Acetyltransf_1"/>
    <property type="match status" value="1"/>
</dbReference>
<dbReference type="RefSeq" id="WP_306839435.1">
    <property type="nucleotide sequence ID" value="NZ_JAUSRF010000022.1"/>
</dbReference>
<dbReference type="PANTHER" id="PTHR13538">
    <property type="entry name" value="N-ACETYLTRANSFERASE 6"/>
    <property type="match status" value="1"/>
</dbReference>
<organism evidence="2 3">
    <name type="scientific">Neorhizobium huautlense</name>
    <dbReference type="NCBI Taxonomy" id="67774"/>
    <lineage>
        <taxon>Bacteria</taxon>
        <taxon>Pseudomonadati</taxon>
        <taxon>Pseudomonadota</taxon>
        <taxon>Alphaproteobacteria</taxon>
        <taxon>Hyphomicrobiales</taxon>
        <taxon>Rhizobiaceae</taxon>
        <taxon>Rhizobium/Agrobacterium group</taxon>
        <taxon>Neorhizobium</taxon>
    </lineage>
</organism>
<evidence type="ECO:0000259" key="1">
    <source>
        <dbReference type="PROSITE" id="PS51186"/>
    </source>
</evidence>
<evidence type="ECO:0000313" key="2">
    <source>
        <dbReference type="EMBL" id="MDP9840130.1"/>
    </source>
</evidence>
<dbReference type="InterPro" id="IPR016181">
    <property type="entry name" value="Acyl_CoA_acyltransferase"/>
</dbReference>
<comment type="caution">
    <text evidence="2">The sequence shown here is derived from an EMBL/GenBank/DDBJ whole genome shotgun (WGS) entry which is preliminary data.</text>
</comment>
<dbReference type="Gene3D" id="3.40.630.30">
    <property type="match status" value="1"/>
</dbReference>
<accession>A0ABT9Q073</accession>
<proteinExistence type="predicted"/>
<dbReference type="PANTHER" id="PTHR13538:SF4">
    <property type="entry name" value="N-ALPHA-ACETYLTRANSFERASE 80"/>
    <property type="match status" value="1"/>
</dbReference>
<dbReference type="CDD" id="cd04301">
    <property type="entry name" value="NAT_SF"/>
    <property type="match status" value="1"/>
</dbReference>
<protein>
    <submittedName>
        <fullName evidence="2">N-acetylglutamate synthase-like GNAT family acetyltransferase</fullName>
    </submittedName>
</protein>
<feature type="domain" description="N-acetyltransferase" evidence="1">
    <location>
        <begin position="2"/>
        <end position="153"/>
    </location>
</feature>
<sequence>MIRIEPLALHPQHVTALVQMLHTEWGGLKNWSDPDKLRASLEIRMTAVKAPMTLIALEGDRLVGSASLKVNELPEHPDRLFWIGDVIIAPDQRGRGIGTAMMRAIVRHAATLGISDLYLYTPDQEHYYRKLGWNTVGRSDANGEDNVVMHYGC</sequence>
<dbReference type="SUPFAM" id="SSF55729">
    <property type="entry name" value="Acyl-CoA N-acyltransferases (Nat)"/>
    <property type="match status" value="1"/>
</dbReference>